<dbReference type="InterPro" id="IPR015943">
    <property type="entry name" value="WD40/YVTN_repeat-like_dom_sf"/>
</dbReference>
<proteinExistence type="predicted"/>
<evidence type="ECO:0000313" key="2">
    <source>
        <dbReference type="Proteomes" id="UP000002640"/>
    </source>
</evidence>
<feature type="non-terminal residue" evidence="1">
    <location>
        <position position="1"/>
    </location>
</feature>
<sequence length="321" mass="34095">LLRIDTGRQGVKTIALETQDILQPCLVVTYETAVVAIYELNIEEKNAAGGVIGSEEEKTKSNPPSTLTVSVGSEFLLTVSDHRDIQISSKASAVALARSSRQLILAVAEANGIIDFFALNGTMLRQIQTNASIAAMETNRNLLAFSDGTRVIISSMTRAQGSVFHSCPGSSAKISSIAFDAVHPEIMYAGTERGEVLVYIVNAGASSDSQACRLLSRHTVTSSRRVQTPLALAVTKRYVIATGPHDIAVFNVSKSQKTGVSLSQLCTSHQYIIFVSGEPRDQALSPVVAFSEGVIGSTLAFVTAGAGDQAKLILFHSLLPD</sequence>
<protein>
    <recommendedName>
        <fullName evidence="3">Cleavage/polyadenylation specificity factor A subunit N-terminal domain-containing protein</fullName>
    </recommendedName>
</protein>
<dbReference type="SUPFAM" id="SSF50978">
    <property type="entry name" value="WD40 repeat-like"/>
    <property type="match status" value="1"/>
</dbReference>
<dbReference type="Proteomes" id="UP000002640">
    <property type="component" value="Unassembled WGS sequence"/>
</dbReference>
<organism evidence="1 2">
    <name type="scientific">Phytophthora sojae (strain P6497)</name>
    <name type="common">Soybean stem and root rot agent</name>
    <name type="synonym">Phytophthora megasperma f. sp. glycines</name>
    <dbReference type="NCBI Taxonomy" id="1094619"/>
    <lineage>
        <taxon>Eukaryota</taxon>
        <taxon>Sar</taxon>
        <taxon>Stramenopiles</taxon>
        <taxon>Oomycota</taxon>
        <taxon>Peronosporomycetes</taxon>
        <taxon>Peronosporales</taxon>
        <taxon>Peronosporaceae</taxon>
        <taxon>Phytophthora</taxon>
    </lineage>
</organism>
<name>G4Z9J7_PHYSP</name>
<dbReference type="EMBL" id="JH159153">
    <property type="protein sequence ID" value="EGZ22629.1"/>
    <property type="molecule type" value="Genomic_DNA"/>
</dbReference>
<evidence type="ECO:0008006" key="3">
    <source>
        <dbReference type="Google" id="ProtNLM"/>
    </source>
</evidence>
<dbReference type="InterPro" id="IPR036322">
    <property type="entry name" value="WD40_repeat_dom_sf"/>
</dbReference>
<feature type="non-terminal residue" evidence="1">
    <location>
        <position position="321"/>
    </location>
</feature>
<dbReference type="GeneID" id="20652635"/>
<dbReference type="KEGG" id="psoj:PHYSODRAFT_440294"/>
<dbReference type="OMA" id="HRDIQIS"/>
<dbReference type="RefSeq" id="XP_009525346.1">
    <property type="nucleotide sequence ID" value="XM_009527051.1"/>
</dbReference>
<dbReference type="AlphaFoldDB" id="G4Z9J7"/>
<evidence type="ECO:0000313" key="1">
    <source>
        <dbReference type="EMBL" id="EGZ22629.1"/>
    </source>
</evidence>
<keyword evidence="2" id="KW-1185">Reference proteome</keyword>
<reference evidence="1 2" key="1">
    <citation type="journal article" date="2006" name="Science">
        <title>Phytophthora genome sequences uncover evolutionary origins and mechanisms of pathogenesis.</title>
        <authorList>
            <person name="Tyler B.M."/>
            <person name="Tripathy S."/>
            <person name="Zhang X."/>
            <person name="Dehal P."/>
            <person name="Jiang R.H."/>
            <person name="Aerts A."/>
            <person name="Arredondo F.D."/>
            <person name="Baxter L."/>
            <person name="Bensasson D."/>
            <person name="Beynon J.L."/>
            <person name="Chapman J."/>
            <person name="Damasceno C.M."/>
            <person name="Dorrance A.E."/>
            <person name="Dou D."/>
            <person name="Dickerman A.W."/>
            <person name="Dubchak I.L."/>
            <person name="Garbelotto M."/>
            <person name="Gijzen M."/>
            <person name="Gordon S.G."/>
            <person name="Govers F."/>
            <person name="Grunwald N.J."/>
            <person name="Huang W."/>
            <person name="Ivors K.L."/>
            <person name="Jones R.W."/>
            <person name="Kamoun S."/>
            <person name="Krampis K."/>
            <person name="Lamour K.H."/>
            <person name="Lee M.K."/>
            <person name="McDonald W.H."/>
            <person name="Medina M."/>
            <person name="Meijer H.J."/>
            <person name="Nordberg E.K."/>
            <person name="Maclean D.J."/>
            <person name="Ospina-Giraldo M.D."/>
            <person name="Morris P.F."/>
            <person name="Phuntumart V."/>
            <person name="Putnam N.H."/>
            <person name="Rash S."/>
            <person name="Rose J.K."/>
            <person name="Sakihama Y."/>
            <person name="Salamov A.A."/>
            <person name="Savidor A."/>
            <person name="Scheuring C.F."/>
            <person name="Smith B.M."/>
            <person name="Sobral B.W."/>
            <person name="Terry A."/>
            <person name="Torto-Alalibo T.A."/>
            <person name="Win J."/>
            <person name="Xu Z."/>
            <person name="Zhang H."/>
            <person name="Grigoriev I.V."/>
            <person name="Rokhsar D.S."/>
            <person name="Boore J.L."/>
        </authorList>
    </citation>
    <scope>NUCLEOTIDE SEQUENCE [LARGE SCALE GENOMIC DNA]</scope>
    <source>
        <strain evidence="1 2">P6497</strain>
    </source>
</reference>
<accession>G4Z9J7</accession>
<dbReference type="Gene3D" id="2.130.10.10">
    <property type="entry name" value="YVTN repeat-like/Quinoprotein amine dehydrogenase"/>
    <property type="match status" value="1"/>
</dbReference>
<dbReference type="InParanoid" id="G4Z9J7"/>
<gene>
    <name evidence="1" type="ORF">PHYSODRAFT_440294</name>
</gene>